<reference evidence="12" key="1">
    <citation type="journal article" date="2019" name="Int. J. Syst. Evol. Microbiol.">
        <title>The Global Catalogue of Microorganisms (GCM) 10K type strain sequencing project: providing services to taxonomists for standard genome sequencing and annotation.</title>
        <authorList>
            <consortium name="The Broad Institute Genomics Platform"/>
            <consortium name="The Broad Institute Genome Sequencing Center for Infectious Disease"/>
            <person name="Wu L."/>
            <person name="Ma J."/>
        </authorList>
    </citation>
    <scope>NUCLEOTIDE SEQUENCE [LARGE SCALE GENOMIC DNA]</scope>
    <source>
        <strain evidence="12">CGMCC 1.15928</strain>
    </source>
</reference>
<keyword evidence="5 10" id="KW-1133">Transmembrane helix</keyword>
<evidence type="ECO:0000256" key="1">
    <source>
        <dbReference type="ARBA" id="ARBA00022475"/>
    </source>
</evidence>
<evidence type="ECO:0000256" key="6">
    <source>
        <dbReference type="ARBA" id="ARBA00023098"/>
    </source>
</evidence>
<gene>
    <name evidence="10 11" type="primary">plsY</name>
    <name evidence="11" type="ORF">GCM10011503_07390</name>
</gene>
<evidence type="ECO:0000256" key="8">
    <source>
        <dbReference type="ARBA" id="ARBA00023209"/>
    </source>
</evidence>
<evidence type="ECO:0000256" key="7">
    <source>
        <dbReference type="ARBA" id="ARBA00023136"/>
    </source>
</evidence>
<feature type="transmembrane region" description="Helical" evidence="10">
    <location>
        <begin position="115"/>
        <end position="138"/>
    </location>
</feature>
<feature type="transmembrane region" description="Helical" evidence="10">
    <location>
        <begin position="55"/>
        <end position="79"/>
    </location>
</feature>
<dbReference type="PANTHER" id="PTHR30309">
    <property type="entry name" value="INNER MEMBRANE PROTEIN YGIH"/>
    <property type="match status" value="1"/>
</dbReference>
<evidence type="ECO:0000256" key="10">
    <source>
        <dbReference type="HAMAP-Rule" id="MF_01043"/>
    </source>
</evidence>
<dbReference type="NCBIfam" id="TIGR00023">
    <property type="entry name" value="glycerol-3-phosphate 1-O-acyltransferase PlsY"/>
    <property type="match status" value="1"/>
</dbReference>
<evidence type="ECO:0000256" key="4">
    <source>
        <dbReference type="ARBA" id="ARBA00022692"/>
    </source>
</evidence>
<name>A0ABQ1JA25_9PROT</name>
<keyword evidence="3 10" id="KW-0808">Transferase</keyword>
<dbReference type="EC" id="2.3.1.275" evidence="10"/>
<dbReference type="Pfam" id="PF02660">
    <property type="entry name" value="G3P_acyltransf"/>
    <property type="match status" value="1"/>
</dbReference>
<keyword evidence="7 10" id="KW-0472">Membrane</keyword>
<keyword evidence="12" id="KW-1185">Reference proteome</keyword>
<evidence type="ECO:0000256" key="3">
    <source>
        <dbReference type="ARBA" id="ARBA00022679"/>
    </source>
</evidence>
<keyword evidence="4 10" id="KW-0812">Transmembrane</keyword>
<dbReference type="SMART" id="SM01207">
    <property type="entry name" value="G3P_acyltransf"/>
    <property type="match status" value="1"/>
</dbReference>
<keyword evidence="9 10" id="KW-1208">Phospholipid metabolism</keyword>
<dbReference type="GO" id="GO:0016746">
    <property type="term" value="F:acyltransferase activity"/>
    <property type="evidence" value="ECO:0007669"/>
    <property type="project" value="UniProtKB-KW"/>
</dbReference>
<dbReference type="Proteomes" id="UP000628854">
    <property type="component" value="Unassembled WGS sequence"/>
</dbReference>
<keyword evidence="8 10" id="KW-0594">Phospholipid biosynthesis</keyword>
<evidence type="ECO:0000256" key="2">
    <source>
        <dbReference type="ARBA" id="ARBA00022516"/>
    </source>
</evidence>
<organism evidence="11 12">
    <name type="scientific">Henriciella pelagia</name>
    <dbReference type="NCBI Taxonomy" id="1977912"/>
    <lineage>
        <taxon>Bacteria</taxon>
        <taxon>Pseudomonadati</taxon>
        <taxon>Pseudomonadota</taxon>
        <taxon>Alphaproteobacteria</taxon>
        <taxon>Hyphomonadales</taxon>
        <taxon>Hyphomonadaceae</taxon>
        <taxon>Henriciella</taxon>
    </lineage>
</organism>
<proteinExistence type="inferred from homology"/>
<feature type="transmembrane region" description="Helical" evidence="10">
    <location>
        <begin position="6"/>
        <end position="25"/>
    </location>
</feature>
<feature type="transmembrane region" description="Helical" evidence="10">
    <location>
        <begin position="85"/>
        <end position="103"/>
    </location>
</feature>
<comment type="subunit">
    <text evidence="10">Probably interacts with PlsX.</text>
</comment>
<comment type="similarity">
    <text evidence="10">Belongs to the PlsY family.</text>
</comment>
<feature type="transmembrane region" description="Helical" evidence="10">
    <location>
        <begin position="150"/>
        <end position="178"/>
    </location>
</feature>
<accession>A0ABQ1JA25</accession>
<dbReference type="PANTHER" id="PTHR30309:SF0">
    <property type="entry name" value="GLYCEROL-3-PHOSPHATE ACYLTRANSFERASE-RELATED"/>
    <property type="match status" value="1"/>
</dbReference>
<keyword evidence="11" id="KW-0012">Acyltransferase</keyword>
<dbReference type="RefSeq" id="WP_084393541.1">
    <property type="nucleotide sequence ID" value="NZ_BMKF01000001.1"/>
</dbReference>
<dbReference type="EMBL" id="BMKF01000001">
    <property type="protein sequence ID" value="GGB61343.1"/>
    <property type="molecule type" value="Genomic_DNA"/>
</dbReference>
<comment type="subcellular location">
    <subcellularLocation>
        <location evidence="10">Cell membrane</location>
        <topology evidence="10">Multi-pass membrane protein</topology>
    </subcellularLocation>
</comment>
<comment type="function">
    <text evidence="10">Catalyzes the transfer of an acyl group from acyl-phosphate (acyl-PO(4)) to glycerol-3-phosphate (G3P) to form lysophosphatidic acid (LPA). This enzyme utilizes acyl-phosphate as fatty acyl donor, but not acyl-CoA or acyl-ACP.</text>
</comment>
<dbReference type="InterPro" id="IPR003811">
    <property type="entry name" value="G3P_acylTferase_PlsY"/>
</dbReference>
<sequence>MTYLPYIVAAVGGYLLGSIPFGLILTRAAGLGDIRQIGSGNIGATNVLRTGRKDLAFATLILDSFKAGLAVLFFTFAFASRNVGLIAGAAAFLGHCYPVWLGFKGGKGVATYAGLLTFASLKGLMVGGPVWLGMFLLFRISSLAALTAAAIVPIGAYLLGETHFAVGVLAALSLLVFWTHRANLQRLLKGTEPKFGEKKKPAETE</sequence>
<keyword evidence="2 10" id="KW-0444">Lipid biosynthesis</keyword>
<dbReference type="HAMAP" id="MF_01043">
    <property type="entry name" value="PlsY"/>
    <property type="match status" value="1"/>
</dbReference>
<keyword evidence="1 10" id="KW-1003">Cell membrane</keyword>
<evidence type="ECO:0000256" key="5">
    <source>
        <dbReference type="ARBA" id="ARBA00022989"/>
    </source>
</evidence>
<protein>
    <recommendedName>
        <fullName evidence="10">Glycerol-3-phosphate acyltransferase</fullName>
    </recommendedName>
    <alternativeName>
        <fullName evidence="10">Acyl-PO4 G3P acyltransferase</fullName>
    </alternativeName>
    <alternativeName>
        <fullName evidence="10">Acyl-phosphate--glycerol-3-phosphate acyltransferase</fullName>
    </alternativeName>
    <alternativeName>
        <fullName evidence="10">G3P acyltransferase</fullName>
        <shortName evidence="10">GPAT</shortName>
        <ecNumber evidence="10">2.3.1.275</ecNumber>
    </alternativeName>
    <alternativeName>
        <fullName evidence="10">Lysophosphatidic acid synthase</fullName>
        <shortName evidence="10">LPA synthase</shortName>
    </alternativeName>
</protein>
<keyword evidence="6 10" id="KW-0443">Lipid metabolism</keyword>
<comment type="pathway">
    <text evidence="10">Lipid metabolism; phospholipid metabolism.</text>
</comment>
<comment type="caution">
    <text evidence="11">The sequence shown here is derived from an EMBL/GenBank/DDBJ whole genome shotgun (WGS) entry which is preliminary data.</text>
</comment>
<evidence type="ECO:0000313" key="12">
    <source>
        <dbReference type="Proteomes" id="UP000628854"/>
    </source>
</evidence>
<comment type="catalytic activity">
    <reaction evidence="10">
        <text>an acyl phosphate + sn-glycerol 3-phosphate = a 1-acyl-sn-glycero-3-phosphate + phosphate</text>
        <dbReference type="Rhea" id="RHEA:34075"/>
        <dbReference type="ChEBI" id="CHEBI:43474"/>
        <dbReference type="ChEBI" id="CHEBI:57597"/>
        <dbReference type="ChEBI" id="CHEBI:57970"/>
        <dbReference type="ChEBI" id="CHEBI:59918"/>
        <dbReference type="EC" id="2.3.1.275"/>
    </reaction>
</comment>
<evidence type="ECO:0000256" key="9">
    <source>
        <dbReference type="ARBA" id="ARBA00023264"/>
    </source>
</evidence>
<evidence type="ECO:0000313" key="11">
    <source>
        <dbReference type="EMBL" id="GGB61343.1"/>
    </source>
</evidence>